<organism evidence="3 4">
    <name type="scientific">Neolewinella maritima</name>
    <dbReference type="NCBI Taxonomy" id="1383882"/>
    <lineage>
        <taxon>Bacteria</taxon>
        <taxon>Pseudomonadati</taxon>
        <taxon>Bacteroidota</taxon>
        <taxon>Saprospiria</taxon>
        <taxon>Saprospirales</taxon>
        <taxon>Lewinellaceae</taxon>
        <taxon>Neolewinella</taxon>
    </lineage>
</organism>
<dbReference type="Proteomes" id="UP000837803">
    <property type="component" value="Unassembled WGS sequence"/>
</dbReference>
<sequence length="1421" mass="157919">MKHLYLLLFALSTFLCTGARAQTFDLELDVANAKRMDITEAPAGTYAITTTGSDPWVAVQPFMPGPYDPEQVYVISFDYLAADGLDFLEIFYGAVSPVRRATFTDLPATDGSYRTFKAFMKYEVANWDSPFQQLRFDFSKTAGAEITVRNLQLRAPAPTEVIELALNPDETNPNATTVTPDGSGGYTITSSGVDPWVASQPFTDAYAPSEVYVLTFDYQSEQELDDFRVFFGDPWTPARMSLFGPLPANPTTGRFTGFMQQGDIDWLAAAVSKLRFDFGRQPGKSITVSNFVLREPTNEERKQFTPPQEVETVDIELNVNLTSSGLTATKLADGSYRLATSGNDPWIRSETVTDIYDIDSTYILSLEYKTEQAYNVLELFYGPPINAGQLLAAGELPATTGWTTLTVNPRLIVDNFQDKAWTDFRFDFGKNEEETKEIFVRNIQLRKPTAQEVIDEQTSDKFVSRIINQDFVAYLNSTFASSVDAVKVDTTGVTVTGTVSGSGEYFLAEILPQEYGFNQDTFSTVLPLNVTDGAFTTRVDRFDPRADRDYDRLYSRWAVVTATGPDTYALASFTSWPTDIAYIARNNLPEDKAETIKGLDGLGERTISNFDDLVDLDIKSMKINLLLNGVYSLNPSALTHEFNGKSYNINQAFVERLDASIKRCTDSNIKTALVLLVPLNIGNEELRRRFVYPDAIDAGSSSPYSMANVATAEGVETYTAMIDFLSQRYSRPDKLYGRMDQWIIHNEVDAHTNWTYAGQKPYQLYTEIYDRSMRMVHYTIRKHNPTAKVFASFTKHWNSVAGSSANFKSRDILDVLTRLTTREGDYEWNIGWHSYPTNLFNPKVWEDSPAKTPLNLNAAEITPRNLEMIDAYVRQENVLYNGKKVRTILLSENGFSSNGERNPNANETTQAAALAYFWKKASGRLPSIENIQLHRWVDNPNEAGLEFGLWTVLPGTFDGFNEKKEGWYVWNAAGTNEEDAVLDPYKSTIGISDWSEIQYQVPTETTPHRVVMNIVNCDASLDDVLVSFNGEQKFPQSAGFVDFYNVASNVPQPYLITKGGTVLASDTLFVDNDLELVIDLQSVDSLAATTVSPTTIAVTYTGGAAGAEYVIERRTTDGAFTEVGRTTETAYADATVTPGQDYTYRVAIAFDASTLSCYSDEVDVTAPALVVDYRNGDLGKPGNQKITPILRLRNVSEQPVVLTGLTARYWFTTENTLPLKFHVDEEIPFAAGITGTFVAVTPALDGADYYLEIRFATDYVIPANGSTGDMRFKISANENNRFDETNDYSYADVASYVQTDRVTLYRDGTLVSGEEPGPITTSGGELPTTASVRTTAAAPSVAGLLYPNPASTFTDLQWSAPITSVKRLQLIDARGARVPLRTEIRADRLRLRFAGLPRGLYLLSAQVNGELITRRLLIGGR</sequence>
<evidence type="ECO:0000259" key="2">
    <source>
        <dbReference type="PROSITE" id="PS51172"/>
    </source>
</evidence>
<dbReference type="InterPro" id="IPR036966">
    <property type="entry name" value="CBM3_sf"/>
</dbReference>
<accession>A0ABN8F770</accession>
<dbReference type="Gene3D" id="2.60.40.710">
    <property type="entry name" value="Endoglucanase-like"/>
    <property type="match status" value="1"/>
</dbReference>
<protein>
    <recommendedName>
        <fullName evidence="2">CBM3 domain-containing protein</fullName>
    </recommendedName>
</protein>
<dbReference type="SUPFAM" id="SSF49384">
    <property type="entry name" value="Carbohydrate-binding domain"/>
    <property type="match status" value="1"/>
</dbReference>
<dbReference type="Pfam" id="PF18989">
    <property type="entry name" value="DUF5722"/>
    <property type="match status" value="1"/>
</dbReference>
<dbReference type="SMART" id="SM01067">
    <property type="entry name" value="CBM_3"/>
    <property type="match status" value="1"/>
</dbReference>
<feature type="domain" description="CBM3" evidence="2">
    <location>
        <begin position="1166"/>
        <end position="1317"/>
    </location>
</feature>
<keyword evidence="4" id="KW-1185">Reference proteome</keyword>
<dbReference type="InterPro" id="IPR013783">
    <property type="entry name" value="Ig-like_fold"/>
</dbReference>
<evidence type="ECO:0000313" key="4">
    <source>
        <dbReference type="Proteomes" id="UP000837803"/>
    </source>
</evidence>
<evidence type="ECO:0000256" key="1">
    <source>
        <dbReference type="SAM" id="SignalP"/>
    </source>
</evidence>
<dbReference type="Gene3D" id="3.20.20.80">
    <property type="entry name" value="Glycosidases"/>
    <property type="match status" value="1"/>
</dbReference>
<comment type="caution">
    <text evidence="3">The sequence shown here is derived from an EMBL/GenBank/DDBJ whole genome shotgun (WGS) entry which is preliminary data.</text>
</comment>
<feature type="chain" id="PRO_5046333882" description="CBM3 domain-containing protein" evidence="1">
    <location>
        <begin position="22"/>
        <end position="1421"/>
    </location>
</feature>
<dbReference type="Pfam" id="PF00942">
    <property type="entry name" value="CBM_3"/>
    <property type="match status" value="1"/>
</dbReference>
<dbReference type="Gene3D" id="2.60.40.10">
    <property type="entry name" value="Immunoglobulins"/>
    <property type="match status" value="1"/>
</dbReference>
<dbReference type="PROSITE" id="PS51172">
    <property type="entry name" value="CBM3"/>
    <property type="match status" value="1"/>
</dbReference>
<dbReference type="NCBIfam" id="TIGR04183">
    <property type="entry name" value="Por_Secre_tail"/>
    <property type="match status" value="1"/>
</dbReference>
<keyword evidence="1" id="KW-0732">Signal</keyword>
<dbReference type="InterPro" id="IPR008965">
    <property type="entry name" value="CBM2/CBM3_carb-bd_dom_sf"/>
</dbReference>
<dbReference type="InterPro" id="IPR043780">
    <property type="entry name" value="DUF5722"/>
</dbReference>
<name>A0ABN8F770_9BACT</name>
<dbReference type="InterPro" id="IPR026444">
    <property type="entry name" value="Secre_tail"/>
</dbReference>
<dbReference type="InterPro" id="IPR017853">
    <property type="entry name" value="GH"/>
</dbReference>
<feature type="signal peptide" evidence="1">
    <location>
        <begin position="1"/>
        <end position="21"/>
    </location>
</feature>
<dbReference type="InterPro" id="IPR001956">
    <property type="entry name" value="CBM3"/>
</dbReference>
<reference evidence="3" key="1">
    <citation type="submission" date="2021-12" db="EMBL/GenBank/DDBJ databases">
        <authorList>
            <person name="Rodrigo-Torres L."/>
            <person name="Arahal R. D."/>
            <person name="Lucena T."/>
        </authorList>
    </citation>
    <scope>NUCLEOTIDE SEQUENCE</scope>
    <source>
        <strain evidence="3">CECT 8419</strain>
    </source>
</reference>
<dbReference type="RefSeq" id="WP_238751709.1">
    <property type="nucleotide sequence ID" value="NZ_CAKLPZ010000003.1"/>
</dbReference>
<dbReference type="EMBL" id="CAKLPZ010000003">
    <property type="protein sequence ID" value="CAH1001852.1"/>
    <property type="molecule type" value="Genomic_DNA"/>
</dbReference>
<dbReference type="SUPFAM" id="SSF51445">
    <property type="entry name" value="(Trans)glycosidases"/>
    <property type="match status" value="1"/>
</dbReference>
<gene>
    <name evidence="3" type="ORF">LEM8419_02760</name>
</gene>
<evidence type="ECO:0000313" key="3">
    <source>
        <dbReference type="EMBL" id="CAH1001852.1"/>
    </source>
</evidence>
<proteinExistence type="predicted"/>